<dbReference type="NCBIfam" id="TIGR00420">
    <property type="entry name" value="trmU"/>
    <property type="match status" value="1"/>
</dbReference>
<keyword evidence="1 9" id="KW-0820">tRNA-binding</keyword>
<feature type="domain" description="tRNA-specific 2-thiouridylase MnmA-like C-terminal" evidence="10">
    <location>
        <begin position="272"/>
        <end position="346"/>
    </location>
</feature>
<evidence type="ECO:0000256" key="4">
    <source>
        <dbReference type="ARBA" id="ARBA00022741"/>
    </source>
</evidence>
<dbReference type="Proteomes" id="UP000614424">
    <property type="component" value="Unassembled WGS sequence"/>
</dbReference>
<feature type="region of interest" description="Interaction with tRNA" evidence="9">
    <location>
        <begin position="142"/>
        <end position="144"/>
    </location>
</feature>
<evidence type="ECO:0000256" key="7">
    <source>
        <dbReference type="ARBA" id="ARBA00023157"/>
    </source>
</evidence>
<dbReference type="PANTHER" id="PTHR11933">
    <property type="entry name" value="TRNA 5-METHYLAMINOMETHYL-2-THIOURIDYLATE -METHYLTRANSFERASE"/>
    <property type="match status" value="1"/>
</dbReference>
<evidence type="ECO:0000256" key="6">
    <source>
        <dbReference type="ARBA" id="ARBA00022884"/>
    </source>
</evidence>
<dbReference type="GO" id="GO:0000049">
    <property type="term" value="F:tRNA binding"/>
    <property type="evidence" value="ECO:0007669"/>
    <property type="project" value="UniProtKB-KW"/>
</dbReference>
<evidence type="ECO:0000259" key="10">
    <source>
        <dbReference type="Pfam" id="PF20258"/>
    </source>
</evidence>
<dbReference type="InterPro" id="IPR004506">
    <property type="entry name" value="MnmA-like"/>
</dbReference>
<keyword evidence="9" id="KW-0963">Cytoplasm</keyword>
<evidence type="ECO:0000256" key="5">
    <source>
        <dbReference type="ARBA" id="ARBA00022840"/>
    </source>
</evidence>
<feature type="active site" description="Cysteine persulfide intermediate" evidence="9">
    <location>
        <position position="192"/>
    </location>
</feature>
<dbReference type="InterPro" id="IPR014729">
    <property type="entry name" value="Rossmann-like_a/b/a_fold"/>
</dbReference>
<keyword evidence="6 9" id="KW-0694">RNA-binding</keyword>
<comment type="caution">
    <text evidence="12">The sequence shown here is derived from an EMBL/GenBank/DDBJ whole genome shotgun (WGS) entry which is preliminary data.</text>
</comment>
<keyword evidence="2 9" id="KW-0808">Transferase</keyword>
<dbReference type="FunFam" id="2.30.30.280:FF:000001">
    <property type="entry name" value="tRNA-specific 2-thiouridylase MnmA"/>
    <property type="match status" value="1"/>
</dbReference>
<keyword evidence="5 9" id="KW-0067">ATP-binding</keyword>
<feature type="binding site" evidence="9">
    <location>
        <position position="38"/>
    </location>
    <ligand>
        <name>ATP</name>
        <dbReference type="ChEBI" id="CHEBI:30616"/>
    </ligand>
</feature>
<dbReference type="PANTHER" id="PTHR11933:SF5">
    <property type="entry name" value="MITOCHONDRIAL TRNA-SPECIFIC 2-THIOURIDYLASE 1"/>
    <property type="match status" value="1"/>
</dbReference>
<evidence type="ECO:0000313" key="13">
    <source>
        <dbReference type="Proteomes" id="UP000614424"/>
    </source>
</evidence>
<dbReference type="Gene3D" id="2.30.30.280">
    <property type="entry name" value="Adenine nucleotide alpha hydrolases-like domains"/>
    <property type="match status" value="1"/>
</dbReference>
<dbReference type="Gene3D" id="2.40.30.10">
    <property type="entry name" value="Translation factors"/>
    <property type="match status" value="1"/>
</dbReference>
<keyword evidence="7" id="KW-1015">Disulfide bond</keyword>
<dbReference type="Pfam" id="PF20258">
    <property type="entry name" value="tRNA_Me_trans_C"/>
    <property type="match status" value="1"/>
</dbReference>
<comment type="subcellular location">
    <subcellularLocation>
        <location evidence="9">Cytoplasm</location>
    </subcellularLocation>
</comment>
<dbReference type="GO" id="GO:0005524">
    <property type="term" value="F:ATP binding"/>
    <property type="evidence" value="ECO:0007669"/>
    <property type="project" value="UniProtKB-KW"/>
</dbReference>
<feature type="domain" description="tRNA-specific 2-thiouridylase MnmA-like central" evidence="11">
    <location>
        <begin position="211"/>
        <end position="265"/>
    </location>
</feature>
<keyword evidence="3 9" id="KW-0819">tRNA processing</keyword>
<dbReference type="GO" id="GO:0005737">
    <property type="term" value="C:cytoplasm"/>
    <property type="evidence" value="ECO:0007669"/>
    <property type="project" value="UniProtKB-SubCell"/>
</dbReference>
<comment type="similarity">
    <text evidence="9">Belongs to the MnmA/TRMU family.</text>
</comment>
<evidence type="ECO:0000256" key="9">
    <source>
        <dbReference type="HAMAP-Rule" id="MF_00144"/>
    </source>
</evidence>
<evidence type="ECO:0000256" key="1">
    <source>
        <dbReference type="ARBA" id="ARBA00022555"/>
    </source>
</evidence>
<name>A0A8J6NAP0_9BACT</name>
<sequence length="347" mass="38513">MTDHSEKKIAVAMSGGVDSTVTAALLQKQGYTVCGLYMNLGLPGLEKQVAKVKEIAVRLGIDFEVVDLSQAFAGEVLHYFRKSYFSGRTPNPCVVCNPRIKFGRLLNEVHKRDIDVLATGHYVRNEWNGSMWQLKKGKDSRKDQSYFLCRLSQEQLKYLVFPLGGWRKDRVYQTAVALGFHDFGGQESQDICFIQGKSISEYFSVDDDALPKAGEIVTSEGKVLGSHQGICSYTVGQRRGLGIPDSTPYYVVGLNQEKNQVVVGKEEDLWEKRLLVSDMNWLGGSAPRLPCVYTVKIRYRHDGAPALVSQTDNGIEVVFETPQRAITPGQFAVLYDEDAVVGGGEIS</sequence>
<gene>
    <name evidence="9 12" type="primary">mnmA</name>
    <name evidence="12" type="ORF">H8E41_02545</name>
</gene>
<evidence type="ECO:0000256" key="2">
    <source>
        <dbReference type="ARBA" id="ARBA00022679"/>
    </source>
</evidence>
<feature type="binding site" evidence="9">
    <location>
        <position position="120"/>
    </location>
    <ligand>
        <name>ATP</name>
        <dbReference type="ChEBI" id="CHEBI:30616"/>
    </ligand>
</feature>
<protein>
    <recommendedName>
        <fullName evidence="9">tRNA-specific 2-thiouridylase MnmA</fullName>
        <ecNumber evidence="9">2.8.1.13</ecNumber>
    </recommendedName>
</protein>
<keyword evidence="4 9" id="KW-0547">Nucleotide-binding</keyword>
<feature type="site" description="Interaction with tRNA" evidence="9">
    <location>
        <position position="121"/>
    </location>
</feature>
<evidence type="ECO:0000313" key="12">
    <source>
        <dbReference type="EMBL" id="MBC8316755.1"/>
    </source>
</evidence>
<evidence type="ECO:0000256" key="3">
    <source>
        <dbReference type="ARBA" id="ARBA00022694"/>
    </source>
</evidence>
<dbReference type="CDD" id="cd01998">
    <property type="entry name" value="MnmA_TRMU-like"/>
    <property type="match status" value="1"/>
</dbReference>
<reference evidence="12 13" key="1">
    <citation type="submission" date="2020-08" db="EMBL/GenBank/DDBJ databases">
        <title>Bridging the membrane lipid divide: bacteria of the FCB group superphylum have the potential to synthesize archaeal ether lipids.</title>
        <authorList>
            <person name="Villanueva L."/>
            <person name="Von Meijenfeldt F.A.B."/>
            <person name="Westbye A.B."/>
            <person name="Yadav S."/>
            <person name="Hopmans E.C."/>
            <person name="Dutilh B.E."/>
            <person name="Sinninghe Damste J.S."/>
        </authorList>
    </citation>
    <scope>NUCLEOTIDE SEQUENCE [LARGE SCALE GENOMIC DNA]</scope>
    <source>
        <strain evidence="12">NIOZ-UU47</strain>
    </source>
</reference>
<organism evidence="12 13">
    <name type="scientific">Candidatus Desulfobia pelagia</name>
    <dbReference type="NCBI Taxonomy" id="2841692"/>
    <lineage>
        <taxon>Bacteria</taxon>
        <taxon>Pseudomonadati</taxon>
        <taxon>Thermodesulfobacteriota</taxon>
        <taxon>Desulfobulbia</taxon>
        <taxon>Desulfobulbales</taxon>
        <taxon>Desulfobulbaceae</taxon>
        <taxon>Candidatus Desulfobia</taxon>
    </lineage>
</organism>
<dbReference type="SUPFAM" id="SSF52402">
    <property type="entry name" value="Adenine nucleotide alpha hydrolases-like"/>
    <property type="match status" value="1"/>
</dbReference>
<feature type="active site" description="Nucleophile" evidence="9">
    <location>
        <position position="96"/>
    </location>
</feature>
<dbReference type="EMBL" id="JACNJZ010000052">
    <property type="protein sequence ID" value="MBC8316755.1"/>
    <property type="molecule type" value="Genomic_DNA"/>
</dbReference>
<dbReference type="NCBIfam" id="NF001138">
    <property type="entry name" value="PRK00143.1"/>
    <property type="match status" value="1"/>
</dbReference>
<feature type="site" description="Interaction with tRNA" evidence="9">
    <location>
        <position position="330"/>
    </location>
</feature>
<accession>A0A8J6NAP0</accession>
<dbReference type="InterPro" id="IPR023382">
    <property type="entry name" value="MnmA-like_central_sf"/>
</dbReference>
<dbReference type="AlphaFoldDB" id="A0A8J6NAP0"/>
<proteinExistence type="inferred from homology"/>
<comment type="function">
    <text evidence="9">Catalyzes the 2-thiolation of uridine at the wobble position (U34) of tRNA, leading to the formation of s(2)U34.</text>
</comment>
<dbReference type="GO" id="GO:0002143">
    <property type="term" value="P:tRNA wobble position uridine thiolation"/>
    <property type="evidence" value="ECO:0007669"/>
    <property type="project" value="TreeGrafter"/>
</dbReference>
<evidence type="ECO:0000256" key="8">
    <source>
        <dbReference type="ARBA" id="ARBA00051542"/>
    </source>
</evidence>
<dbReference type="GO" id="GO:0103016">
    <property type="term" value="F:tRNA-uridine 2-sulfurtransferase activity"/>
    <property type="evidence" value="ECO:0007669"/>
    <property type="project" value="UniProtKB-EC"/>
</dbReference>
<feature type="binding site" evidence="9">
    <location>
        <begin position="12"/>
        <end position="19"/>
    </location>
    <ligand>
        <name>ATP</name>
        <dbReference type="ChEBI" id="CHEBI:30616"/>
    </ligand>
</feature>
<dbReference type="InterPro" id="IPR046884">
    <property type="entry name" value="MnmA-like_central"/>
</dbReference>
<dbReference type="Pfam" id="PF03054">
    <property type="entry name" value="tRNA_Me_trans"/>
    <property type="match status" value="1"/>
</dbReference>
<dbReference type="HAMAP" id="MF_00144">
    <property type="entry name" value="tRNA_thiouridyl_MnmA"/>
    <property type="match status" value="1"/>
</dbReference>
<comment type="caution">
    <text evidence="9">Lacks conserved residue(s) required for the propagation of feature annotation.</text>
</comment>
<comment type="catalytic activity">
    <reaction evidence="8 9">
        <text>S-sulfanyl-L-cysteinyl-[protein] + uridine(34) in tRNA + AH2 + ATP = 2-thiouridine(34) in tRNA + L-cysteinyl-[protein] + A + AMP + diphosphate + H(+)</text>
        <dbReference type="Rhea" id="RHEA:47032"/>
        <dbReference type="Rhea" id="RHEA-COMP:10131"/>
        <dbReference type="Rhea" id="RHEA-COMP:11726"/>
        <dbReference type="Rhea" id="RHEA-COMP:11727"/>
        <dbReference type="Rhea" id="RHEA-COMP:11728"/>
        <dbReference type="ChEBI" id="CHEBI:13193"/>
        <dbReference type="ChEBI" id="CHEBI:15378"/>
        <dbReference type="ChEBI" id="CHEBI:17499"/>
        <dbReference type="ChEBI" id="CHEBI:29950"/>
        <dbReference type="ChEBI" id="CHEBI:30616"/>
        <dbReference type="ChEBI" id="CHEBI:33019"/>
        <dbReference type="ChEBI" id="CHEBI:61963"/>
        <dbReference type="ChEBI" id="CHEBI:65315"/>
        <dbReference type="ChEBI" id="CHEBI:87170"/>
        <dbReference type="ChEBI" id="CHEBI:456215"/>
        <dbReference type="EC" id="2.8.1.13"/>
    </reaction>
</comment>
<dbReference type="InterPro" id="IPR046885">
    <property type="entry name" value="MnmA-like_C"/>
</dbReference>
<dbReference type="Gene3D" id="3.40.50.620">
    <property type="entry name" value="HUPs"/>
    <property type="match status" value="1"/>
</dbReference>
<dbReference type="Pfam" id="PF20259">
    <property type="entry name" value="tRNA_Me_trans_M"/>
    <property type="match status" value="1"/>
</dbReference>
<evidence type="ECO:0000259" key="11">
    <source>
        <dbReference type="Pfam" id="PF20259"/>
    </source>
</evidence>
<dbReference type="EC" id="2.8.1.13" evidence="9"/>
<feature type="region of interest" description="Interaction with tRNA" evidence="9">
    <location>
        <begin position="298"/>
        <end position="299"/>
    </location>
</feature>